<dbReference type="RefSeq" id="WP_036560781.1">
    <property type="nucleotide sequence ID" value="NZ_JRNI01000079.1"/>
</dbReference>
<dbReference type="PROSITE" id="PS51257">
    <property type="entry name" value="PROKAR_LIPOPROTEIN"/>
    <property type="match status" value="1"/>
</dbReference>
<reference evidence="3 4" key="1">
    <citation type="submission" date="2014-07" db="EMBL/GenBank/DDBJ databases">
        <authorList>
            <person name="McCorrison J."/>
            <person name="Sanka R."/>
            <person name="Torralba M."/>
            <person name="Gillis M."/>
            <person name="Haft D.H."/>
            <person name="Methe B."/>
            <person name="Sutton G."/>
            <person name="Nelson K.E."/>
        </authorList>
    </citation>
    <scope>NUCLEOTIDE SEQUENCE [LARGE SCALE GENOMIC DNA]</scope>
    <source>
        <strain evidence="3 4">DNF00040</strain>
    </source>
</reference>
<dbReference type="Gene3D" id="1.10.8.760">
    <property type="entry name" value="Haem-binding uptake, Tiki superfamily, ChaN, domain 2"/>
    <property type="match status" value="1"/>
</dbReference>
<feature type="domain" description="Haem-binding uptake Tiki superfamily ChaN" evidence="2">
    <location>
        <begin position="45"/>
        <end position="240"/>
    </location>
</feature>
<dbReference type="InterPro" id="IPR016773">
    <property type="entry name" value="Fe3_uptake_reg_CjrA_prd"/>
</dbReference>
<protein>
    <recommendedName>
        <fullName evidence="2">Haem-binding uptake Tiki superfamily ChaN domain-containing protein</fullName>
    </recommendedName>
</protein>
<dbReference type="Gene3D" id="3.40.50.11550">
    <property type="match status" value="1"/>
</dbReference>
<dbReference type="InterPro" id="IPR007314">
    <property type="entry name" value="Cofac_haem-bd_dom"/>
</dbReference>
<evidence type="ECO:0000313" key="3">
    <source>
        <dbReference type="EMBL" id="KGF26142.1"/>
    </source>
</evidence>
<dbReference type="PIRSF" id="PIRSF020419">
    <property type="entry name" value="Fe_uptake_reg_CjrA_prd"/>
    <property type="match status" value="1"/>
</dbReference>
<gene>
    <name evidence="3" type="ORF">HMPREF2130_10590</name>
</gene>
<sequence length="272" mass="30570">MLRFFKSLGLVVLVTVLQACASQLQIEQSRIYDAHTKRQITAAELVQQLSNHQFILLGEKHTESKHHQAHLFLLEQLVELQSPVKTVVVEMLPTAEQNAITAGQQRVRQSSSISSTELANLLRWSPEWDWAMYQHVMTFLANSALDIKGGNLSQAEIHIIKQGAEPLQGQVSTTEDIQQKLASLIAQHHAMSPEVLKALVQVQQFKDRRMAETMVKSEGSVVLKAGNIHVRKDIGVPMHLQEYGEQDFVVVIIADSLDAEDLDHSDYVWVIN</sequence>
<dbReference type="EMBL" id="JRNI01000079">
    <property type="protein sequence ID" value="KGF26142.1"/>
    <property type="molecule type" value="Genomic_DNA"/>
</dbReference>
<evidence type="ECO:0000259" key="2">
    <source>
        <dbReference type="Pfam" id="PF04187"/>
    </source>
</evidence>
<dbReference type="Pfam" id="PF04187">
    <property type="entry name" value="Cofac_haem_bdg"/>
    <property type="match status" value="1"/>
</dbReference>
<feature type="chain" id="PRO_5001916100" description="Haem-binding uptake Tiki superfamily ChaN domain-containing protein" evidence="1">
    <location>
        <begin position="22"/>
        <end position="272"/>
    </location>
</feature>
<dbReference type="AlphaFoldDB" id="A0A096A5V0"/>
<evidence type="ECO:0000256" key="1">
    <source>
        <dbReference type="SAM" id="SignalP"/>
    </source>
</evidence>
<comment type="caution">
    <text evidence="3">The sequence shown here is derived from an EMBL/GenBank/DDBJ whole genome shotgun (WGS) entry which is preliminary data.</text>
</comment>
<dbReference type="Proteomes" id="UP000029629">
    <property type="component" value="Unassembled WGS sequence"/>
</dbReference>
<dbReference type="OrthoDB" id="9795827at2"/>
<keyword evidence="4" id="KW-1185">Reference proteome</keyword>
<feature type="signal peptide" evidence="1">
    <location>
        <begin position="1"/>
        <end position="21"/>
    </location>
</feature>
<evidence type="ECO:0000313" key="4">
    <source>
        <dbReference type="Proteomes" id="UP000029629"/>
    </source>
</evidence>
<dbReference type="eggNOG" id="COG3016">
    <property type="taxonomic scope" value="Bacteria"/>
</dbReference>
<dbReference type="SUPFAM" id="SSF159501">
    <property type="entry name" value="EreA/ChaN-like"/>
    <property type="match status" value="1"/>
</dbReference>
<organism evidence="3 4">
    <name type="scientific">Oligella urethralis DNF00040</name>
    <dbReference type="NCBI Taxonomy" id="1401065"/>
    <lineage>
        <taxon>Bacteria</taxon>
        <taxon>Pseudomonadati</taxon>
        <taxon>Pseudomonadota</taxon>
        <taxon>Betaproteobacteria</taxon>
        <taxon>Burkholderiales</taxon>
        <taxon>Alcaligenaceae</taxon>
        <taxon>Oligella</taxon>
    </lineage>
</organism>
<name>A0A096A5V0_9BURK</name>
<keyword evidence="1" id="KW-0732">Signal</keyword>
<accession>A0A096A5V0</accession>
<proteinExistence type="predicted"/>